<organism evidence="2 3">
    <name type="scientific">Cyanomargarita calcarea GSE-NOS-MK-12-04C</name>
    <dbReference type="NCBI Taxonomy" id="2839659"/>
    <lineage>
        <taxon>Bacteria</taxon>
        <taxon>Bacillati</taxon>
        <taxon>Cyanobacteriota</taxon>
        <taxon>Cyanophyceae</taxon>
        <taxon>Nostocales</taxon>
        <taxon>Cyanomargaritaceae</taxon>
        <taxon>Cyanomargarita</taxon>
    </lineage>
</organism>
<reference evidence="2" key="1">
    <citation type="submission" date="2021-05" db="EMBL/GenBank/DDBJ databases">
        <authorList>
            <person name="Pietrasiak N."/>
            <person name="Ward R."/>
            <person name="Stajich J.E."/>
            <person name="Kurbessoian T."/>
        </authorList>
    </citation>
    <scope>NUCLEOTIDE SEQUENCE</scope>
    <source>
        <strain evidence="2">GSE-NOS-MK-12-04C</strain>
    </source>
</reference>
<dbReference type="AlphaFoldDB" id="A0A951UWH8"/>
<evidence type="ECO:0000313" key="2">
    <source>
        <dbReference type="EMBL" id="MBW4672042.1"/>
    </source>
</evidence>
<protein>
    <submittedName>
        <fullName evidence="2">Uncharacterized protein</fullName>
    </submittedName>
</protein>
<proteinExistence type="predicted"/>
<feature type="compositionally biased region" description="Basic and acidic residues" evidence="1">
    <location>
        <begin position="97"/>
        <end position="109"/>
    </location>
</feature>
<dbReference type="EMBL" id="JAHHGZ010000060">
    <property type="protein sequence ID" value="MBW4672042.1"/>
    <property type="molecule type" value="Genomic_DNA"/>
</dbReference>
<evidence type="ECO:0000313" key="3">
    <source>
        <dbReference type="Proteomes" id="UP000729701"/>
    </source>
</evidence>
<comment type="caution">
    <text evidence="2">The sequence shown here is derived from an EMBL/GenBank/DDBJ whole genome shotgun (WGS) entry which is preliminary data.</text>
</comment>
<feature type="region of interest" description="Disordered" evidence="1">
    <location>
        <begin position="161"/>
        <end position="180"/>
    </location>
</feature>
<gene>
    <name evidence="2" type="ORF">KME60_32610</name>
</gene>
<reference evidence="2" key="2">
    <citation type="journal article" date="2022" name="Microbiol. Resour. Announc.">
        <title>Metagenome Sequencing to Explore Phylogenomics of Terrestrial Cyanobacteria.</title>
        <authorList>
            <person name="Ward R.D."/>
            <person name="Stajich J.E."/>
            <person name="Johansen J.R."/>
            <person name="Huntemann M."/>
            <person name="Clum A."/>
            <person name="Foster B."/>
            <person name="Foster B."/>
            <person name="Roux S."/>
            <person name="Palaniappan K."/>
            <person name="Varghese N."/>
            <person name="Mukherjee S."/>
            <person name="Reddy T.B.K."/>
            <person name="Daum C."/>
            <person name="Copeland A."/>
            <person name="Chen I.A."/>
            <person name="Ivanova N.N."/>
            <person name="Kyrpides N.C."/>
            <person name="Shapiro N."/>
            <person name="Eloe-Fadrosh E.A."/>
            <person name="Pietrasiak N."/>
        </authorList>
    </citation>
    <scope>NUCLEOTIDE SEQUENCE</scope>
    <source>
        <strain evidence="2">GSE-NOS-MK-12-04C</strain>
    </source>
</reference>
<name>A0A951UWH8_9CYAN</name>
<accession>A0A951UWH8</accession>
<evidence type="ECO:0000256" key="1">
    <source>
        <dbReference type="SAM" id="MobiDB-lite"/>
    </source>
</evidence>
<dbReference type="Proteomes" id="UP000729701">
    <property type="component" value="Unassembled WGS sequence"/>
</dbReference>
<sequence>MNRVFSWLQNHFLGQIFTVLLVGFVFFTAQAFSSGNALAEETVKSPYGYYYKGTPDAAQTGSTRDGNKLVESAKNNLKDAAGNVREGAKNLLTPSEQPHERASATRNEIEQAQGETVKSPYGYYYKGTPEEGKVENHANNIKSANPLKEIADNVREKLNLDEPLPESTKEFLNSTEKSVEKAVEPITGIKEGYYQTP</sequence>
<feature type="region of interest" description="Disordered" evidence="1">
    <location>
        <begin position="86"/>
        <end position="113"/>
    </location>
</feature>